<dbReference type="Gene3D" id="1.20.1050.10">
    <property type="match status" value="1"/>
</dbReference>
<dbReference type="PANTHER" id="PTHR44051">
    <property type="entry name" value="GLUTATHIONE S-TRANSFERASE-RELATED"/>
    <property type="match status" value="1"/>
</dbReference>
<organism evidence="3 4">
    <name type="scientific">Podospora didyma</name>
    <dbReference type="NCBI Taxonomy" id="330526"/>
    <lineage>
        <taxon>Eukaryota</taxon>
        <taxon>Fungi</taxon>
        <taxon>Dikarya</taxon>
        <taxon>Ascomycota</taxon>
        <taxon>Pezizomycotina</taxon>
        <taxon>Sordariomycetes</taxon>
        <taxon>Sordariomycetidae</taxon>
        <taxon>Sordariales</taxon>
        <taxon>Podosporaceae</taxon>
        <taxon>Podospora</taxon>
    </lineage>
</organism>
<dbReference type="Pfam" id="PF13409">
    <property type="entry name" value="GST_N_2"/>
    <property type="match status" value="1"/>
</dbReference>
<evidence type="ECO:0000259" key="2">
    <source>
        <dbReference type="PROSITE" id="PS50404"/>
    </source>
</evidence>
<comment type="similarity">
    <text evidence="1">Belongs to the GST superfamily.</text>
</comment>
<dbReference type="InterPro" id="IPR004045">
    <property type="entry name" value="Glutathione_S-Trfase_N"/>
</dbReference>
<reference evidence="3" key="1">
    <citation type="journal article" date="2023" name="Mol. Phylogenet. Evol.">
        <title>Genome-scale phylogeny and comparative genomics of the fungal order Sordariales.</title>
        <authorList>
            <person name="Hensen N."/>
            <person name="Bonometti L."/>
            <person name="Westerberg I."/>
            <person name="Brannstrom I.O."/>
            <person name="Guillou S."/>
            <person name="Cros-Aarteil S."/>
            <person name="Calhoun S."/>
            <person name="Haridas S."/>
            <person name="Kuo A."/>
            <person name="Mondo S."/>
            <person name="Pangilinan J."/>
            <person name="Riley R."/>
            <person name="LaButti K."/>
            <person name="Andreopoulos B."/>
            <person name="Lipzen A."/>
            <person name="Chen C."/>
            <person name="Yan M."/>
            <person name="Daum C."/>
            <person name="Ng V."/>
            <person name="Clum A."/>
            <person name="Steindorff A."/>
            <person name="Ohm R.A."/>
            <person name="Martin F."/>
            <person name="Silar P."/>
            <person name="Natvig D.O."/>
            <person name="Lalanne C."/>
            <person name="Gautier V."/>
            <person name="Ament-Velasquez S.L."/>
            <person name="Kruys A."/>
            <person name="Hutchinson M.I."/>
            <person name="Powell A.J."/>
            <person name="Barry K."/>
            <person name="Miller A.N."/>
            <person name="Grigoriev I.V."/>
            <person name="Debuchy R."/>
            <person name="Gladieux P."/>
            <person name="Hiltunen Thoren M."/>
            <person name="Johannesson H."/>
        </authorList>
    </citation>
    <scope>NUCLEOTIDE SEQUENCE</scope>
    <source>
        <strain evidence="3">CBS 232.78</strain>
    </source>
</reference>
<accession>A0AAE0KKL8</accession>
<dbReference type="SUPFAM" id="SSF47616">
    <property type="entry name" value="GST C-terminal domain-like"/>
    <property type="match status" value="1"/>
</dbReference>
<dbReference type="EMBL" id="JAULSW010000006">
    <property type="protein sequence ID" value="KAK3377947.1"/>
    <property type="molecule type" value="Genomic_DNA"/>
</dbReference>
<dbReference type="CDD" id="cd03194">
    <property type="entry name" value="GST_C_3"/>
    <property type="match status" value="1"/>
</dbReference>
<sequence>MTYRLFITNKNYSSWSLRPWLLMRQLDVPFVEEMREIVPGSYSQPQWKEFSPVAHVPCLHVSNDVQETEQKPVVLWESIAIVEFLNETFPDKGVYPKGLAARSWARSAVAEMHAGFSTLRDEMGMSVTARVELGDTVTPGLVADLKRLDELWTEGLGKFGGPFLAGDKFTAADAFFAPVVFRLQTYLGARERLGEEARAYADRILKLEGMRQWESEALKETGWEPVHDDELVMGGKRRLVEDLRKK</sequence>
<dbReference type="Pfam" id="PF13410">
    <property type="entry name" value="GST_C_2"/>
    <property type="match status" value="1"/>
</dbReference>
<evidence type="ECO:0000313" key="3">
    <source>
        <dbReference type="EMBL" id="KAK3377947.1"/>
    </source>
</evidence>
<reference evidence="3" key="2">
    <citation type="submission" date="2023-06" db="EMBL/GenBank/DDBJ databases">
        <authorList>
            <consortium name="Lawrence Berkeley National Laboratory"/>
            <person name="Haridas S."/>
            <person name="Hensen N."/>
            <person name="Bonometti L."/>
            <person name="Westerberg I."/>
            <person name="Brannstrom I.O."/>
            <person name="Guillou S."/>
            <person name="Cros-Aarteil S."/>
            <person name="Calhoun S."/>
            <person name="Kuo A."/>
            <person name="Mondo S."/>
            <person name="Pangilinan J."/>
            <person name="Riley R."/>
            <person name="LaButti K."/>
            <person name="Andreopoulos B."/>
            <person name="Lipzen A."/>
            <person name="Chen C."/>
            <person name="Yanf M."/>
            <person name="Daum C."/>
            <person name="Ng V."/>
            <person name="Clum A."/>
            <person name="Steindorff A."/>
            <person name="Ohm R."/>
            <person name="Martin F."/>
            <person name="Silar P."/>
            <person name="Natvig D."/>
            <person name="Lalanne C."/>
            <person name="Gautier V."/>
            <person name="Ament-velasquez S.L."/>
            <person name="Kruys A."/>
            <person name="Hutchinson M.I."/>
            <person name="Powell A.J."/>
            <person name="Barry K."/>
            <person name="Miller A.N."/>
            <person name="Grigoriev I.V."/>
            <person name="Debuchy R."/>
            <person name="Gladieux P."/>
            <person name="Thoren M.H."/>
            <person name="Johannesson H."/>
        </authorList>
    </citation>
    <scope>NUCLEOTIDE SEQUENCE</scope>
    <source>
        <strain evidence="3">CBS 232.78</strain>
    </source>
</reference>
<dbReference type="InterPro" id="IPR036249">
    <property type="entry name" value="Thioredoxin-like_sf"/>
</dbReference>
<comment type="caution">
    <text evidence="3">The sequence shown here is derived from an EMBL/GenBank/DDBJ whole genome shotgun (WGS) entry which is preliminary data.</text>
</comment>
<dbReference type="Proteomes" id="UP001285441">
    <property type="component" value="Unassembled WGS sequence"/>
</dbReference>
<dbReference type="InterPro" id="IPR036282">
    <property type="entry name" value="Glutathione-S-Trfase_C_sf"/>
</dbReference>
<gene>
    <name evidence="3" type="ORF">B0H63DRAFT_478414</name>
</gene>
<protein>
    <recommendedName>
        <fullName evidence="2">GST N-terminal domain-containing protein</fullName>
    </recommendedName>
</protein>
<dbReference type="SFLD" id="SFLDS00019">
    <property type="entry name" value="Glutathione_Transferase_(cytos"/>
    <property type="match status" value="1"/>
</dbReference>
<feature type="domain" description="GST N-terminal" evidence="2">
    <location>
        <begin position="1"/>
        <end position="93"/>
    </location>
</feature>
<evidence type="ECO:0000256" key="1">
    <source>
        <dbReference type="ARBA" id="ARBA00007409"/>
    </source>
</evidence>
<proteinExistence type="inferred from homology"/>
<dbReference type="PROSITE" id="PS50404">
    <property type="entry name" value="GST_NTER"/>
    <property type="match status" value="1"/>
</dbReference>
<keyword evidence="4" id="KW-1185">Reference proteome</keyword>
<name>A0AAE0KKL8_9PEZI</name>
<dbReference type="PANTHER" id="PTHR44051:SF8">
    <property type="entry name" value="GLUTATHIONE S-TRANSFERASE GSTA"/>
    <property type="match status" value="1"/>
</dbReference>
<dbReference type="AlphaFoldDB" id="A0AAE0KKL8"/>
<dbReference type="Gene3D" id="3.40.30.10">
    <property type="entry name" value="Glutaredoxin"/>
    <property type="match status" value="1"/>
</dbReference>
<evidence type="ECO:0000313" key="4">
    <source>
        <dbReference type="Proteomes" id="UP001285441"/>
    </source>
</evidence>
<dbReference type="SUPFAM" id="SSF52833">
    <property type="entry name" value="Thioredoxin-like"/>
    <property type="match status" value="1"/>
</dbReference>
<dbReference type="InterPro" id="IPR040079">
    <property type="entry name" value="Glutathione_S-Trfase"/>
</dbReference>